<dbReference type="InterPro" id="IPR027417">
    <property type="entry name" value="P-loop_NTPase"/>
</dbReference>
<organism evidence="4">
    <name type="scientific">uncultured marine thaumarchaeote AD1000_71_A04</name>
    <dbReference type="NCBI Taxonomy" id="1455935"/>
    <lineage>
        <taxon>Archaea</taxon>
        <taxon>Nitrososphaerota</taxon>
        <taxon>environmental samples</taxon>
    </lineage>
</organism>
<reference evidence="4" key="1">
    <citation type="journal article" date="2014" name="Genome Biol. Evol.">
        <title>Pangenome evidence for extensive interdomain horizontal transfer affecting lineage core and shell genes in uncultured planktonic thaumarchaeota and euryarchaeota.</title>
        <authorList>
            <person name="Deschamps P."/>
            <person name="Zivanovic Y."/>
            <person name="Moreira D."/>
            <person name="Rodriguez-Valera F."/>
            <person name="Lopez-Garcia P."/>
        </authorList>
    </citation>
    <scope>NUCLEOTIDE SEQUENCE</scope>
</reference>
<dbReference type="EC" id="3.6.1.15" evidence="4"/>
<evidence type="ECO:0000313" key="4">
    <source>
        <dbReference type="EMBL" id="AIE95907.1"/>
    </source>
</evidence>
<dbReference type="GO" id="GO:0017111">
    <property type="term" value="F:ribonucleoside triphosphate phosphatase activity"/>
    <property type="evidence" value="ECO:0007669"/>
    <property type="project" value="UniProtKB-EC"/>
</dbReference>
<dbReference type="SUPFAM" id="SSF52540">
    <property type="entry name" value="P-loop containing nucleoside triphosphate hydrolases"/>
    <property type="match status" value="1"/>
</dbReference>
<dbReference type="InterPro" id="IPR004948">
    <property type="entry name" value="Nuc-triphosphatase_THEP1"/>
</dbReference>
<evidence type="ECO:0000256" key="2">
    <source>
        <dbReference type="ARBA" id="ARBA00022801"/>
    </source>
</evidence>
<proteinExistence type="predicted"/>
<dbReference type="GO" id="GO:0016301">
    <property type="term" value="F:kinase activity"/>
    <property type="evidence" value="ECO:0007669"/>
    <property type="project" value="UniProtKB-KW"/>
</dbReference>
<accession>A0A075G264</accession>
<protein>
    <submittedName>
        <fullName evidence="4">Putative nucleotide kinase</fullName>
        <ecNumber evidence="4">3.6.1.15</ecNumber>
    </submittedName>
</protein>
<dbReference type="PANTHER" id="PTHR43146:SF1">
    <property type="entry name" value="CANCER-RELATED NUCLEOSIDE-TRIPHOSPHATASE"/>
    <property type="match status" value="1"/>
</dbReference>
<dbReference type="Pfam" id="PF03266">
    <property type="entry name" value="NTPase_1"/>
    <property type="match status" value="1"/>
</dbReference>
<keyword evidence="4" id="KW-0418">Kinase</keyword>
<evidence type="ECO:0000256" key="1">
    <source>
        <dbReference type="ARBA" id="ARBA00022741"/>
    </source>
</evidence>
<dbReference type="Gene3D" id="3.40.50.300">
    <property type="entry name" value="P-loop containing nucleotide triphosphate hydrolases"/>
    <property type="match status" value="1"/>
</dbReference>
<sequence length="180" mass="20749">MNSRVWGVTGRTGTGKTKVINTLHYRLSSENIAMGGILTRDIKDHGKRIGIGIHNISTGIDYEIANVNRKTGPRLQKFRINIKNIDNHLIKELHDSSLKSDLILIDMIGPMELFSRKFCELIETLLKEDKKILCAIQTKYNHPLIKEIKEFRNSEIHDLNKKHKVEVIDSIYKSIIEEFE</sequence>
<keyword evidence="2 4" id="KW-0378">Hydrolase</keyword>
<keyword evidence="4" id="KW-0808">Transferase</keyword>
<evidence type="ECO:0000256" key="3">
    <source>
        <dbReference type="ARBA" id="ARBA00022840"/>
    </source>
</evidence>
<keyword evidence="3" id="KW-0067">ATP-binding</keyword>
<dbReference type="AlphaFoldDB" id="A0A075G264"/>
<keyword evidence="1" id="KW-0547">Nucleotide-binding</keyword>
<name>A0A075G264_9ARCH</name>
<dbReference type="PANTHER" id="PTHR43146">
    <property type="entry name" value="CANCER-RELATED NUCLEOSIDE-TRIPHOSPHATASE"/>
    <property type="match status" value="1"/>
</dbReference>
<dbReference type="GO" id="GO:0005524">
    <property type="term" value="F:ATP binding"/>
    <property type="evidence" value="ECO:0007669"/>
    <property type="project" value="UniProtKB-KW"/>
</dbReference>
<dbReference type="EMBL" id="KF900464">
    <property type="protein sequence ID" value="AIE95907.1"/>
    <property type="molecule type" value="Genomic_DNA"/>
</dbReference>